<dbReference type="Proteomes" id="UP000887580">
    <property type="component" value="Unplaced"/>
</dbReference>
<evidence type="ECO:0000313" key="2">
    <source>
        <dbReference type="WBParaSite" id="PS1159_v2.g6260.t1"/>
    </source>
</evidence>
<reference evidence="2" key="1">
    <citation type="submission" date="2022-11" db="UniProtKB">
        <authorList>
            <consortium name="WormBaseParasite"/>
        </authorList>
    </citation>
    <scope>IDENTIFICATION</scope>
</reference>
<name>A0AC35GKW3_9BILA</name>
<evidence type="ECO:0000313" key="1">
    <source>
        <dbReference type="Proteomes" id="UP000887580"/>
    </source>
</evidence>
<organism evidence="1 2">
    <name type="scientific">Panagrolaimus sp. PS1159</name>
    <dbReference type="NCBI Taxonomy" id="55785"/>
    <lineage>
        <taxon>Eukaryota</taxon>
        <taxon>Metazoa</taxon>
        <taxon>Ecdysozoa</taxon>
        <taxon>Nematoda</taxon>
        <taxon>Chromadorea</taxon>
        <taxon>Rhabditida</taxon>
        <taxon>Tylenchina</taxon>
        <taxon>Panagrolaimomorpha</taxon>
        <taxon>Panagrolaimoidea</taxon>
        <taxon>Panagrolaimidae</taxon>
        <taxon>Panagrolaimus</taxon>
    </lineage>
</organism>
<protein>
    <submittedName>
        <fullName evidence="2">FAD-dependent oxidoreductase 2 FAD binding domain-containing protein</fullName>
    </submittedName>
</protein>
<proteinExistence type="predicted"/>
<sequence length="207" mass="22420">MSTQQLAPNDLKPLKTKAPQPNEPIIIVGGGLAGLSAALEALRSDATVILIDKSKDLGGNSAKASSGINGVNTETQRKMHIEDSTDKFYSDTLSAGDRENDPTLVDLLVQESNSAVEFLIDAGVDLTDINLCGGHSVPRTHWIPSPKEGRPIPVGFSIIKNLKTKNDFVTGVRIKNSTGHLGRLFIFIKTFFENNIITIQITKTRKK</sequence>
<dbReference type="WBParaSite" id="PS1159_v2.g6260.t1">
    <property type="protein sequence ID" value="PS1159_v2.g6260.t1"/>
    <property type="gene ID" value="PS1159_v2.g6260"/>
</dbReference>
<accession>A0AC35GKW3</accession>